<proteinExistence type="inferred from homology"/>
<evidence type="ECO:0000313" key="5">
    <source>
        <dbReference type="EMBL" id="ACZ08878.1"/>
    </source>
</evidence>
<organism evidence="5 6">
    <name type="scientific">Sebaldella termitidis (strain ATCC 33386 / NCTC 11300)</name>
    <dbReference type="NCBI Taxonomy" id="526218"/>
    <lineage>
        <taxon>Bacteria</taxon>
        <taxon>Fusobacteriati</taxon>
        <taxon>Fusobacteriota</taxon>
        <taxon>Fusobacteriia</taxon>
        <taxon>Fusobacteriales</taxon>
        <taxon>Leptotrichiaceae</taxon>
        <taxon>Sebaldella</taxon>
    </lineage>
</organism>
<reference evidence="6" key="1">
    <citation type="submission" date="2009-09" db="EMBL/GenBank/DDBJ databases">
        <title>The complete chromosome of Sebaldella termitidis ATCC 33386.</title>
        <authorList>
            <consortium name="US DOE Joint Genome Institute (JGI-PGF)"/>
            <person name="Lucas S."/>
            <person name="Copeland A."/>
            <person name="Lapidus A."/>
            <person name="Glavina del Rio T."/>
            <person name="Dalin E."/>
            <person name="Tice H."/>
            <person name="Bruce D."/>
            <person name="Goodwin L."/>
            <person name="Pitluck S."/>
            <person name="Kyrpides N."/>
            <person name="Mavromatis K."/>
            <person name="Ivanova N."/>
            <person name="Mikhailova N."/>
            <person name="Sims D."/>
            <person name="Meincke L."/>
            <person name="Brettin T."/>
            <person name="Detter J.C."/>
            <person name="Han C."/>
            <person name="Larimer F."/>
            <person name="Land M."/>
            <person name="Hauser L."/>
            <person name="Markowitz V."/>
            <person name="Cheng J.F."/>
            <person name="Hugenholtz P."/>
            <person name="Woyke T."/>
            <person name="Wu D."/>
            <person name="Eisen J.A."/>
        </authorList>
    </citation>
    <scope>NUCLEOTIDE SEQUENCE [LARGE SCALE GENOMIC DNA]</scope>
    <source>
        <strain evidence="6">ATCC 33386 / NCTC 11300</strain>
    </source>
</reference>
<dbReference type="STRING" id="526218.Sterm_2023"/>
<dbReference type="Gene3D" id="3.60.21.10">
    <property type="match status" value="2"/>
</dbReference>
<dbReference type="InterPro" id="IPR029052">
    <property type="entry name" value="Metallo-depent_PP-like"/>
</dbReference>
<dbReference type="HOGENOM" id="CLU_028392_2_0_0"/>
<evidence type="ECO:0000256" key="2">
    <source>
        <dbReference type="ARBA" id="ARBA00023211"/>
    </source>
</evidence>
<dbReference type="CDD" id="cd00838">
    <property type="entry name" value="MPP_superfamily"/>
    <property type="match status" value="1"/>
</dbReference>
<keyword evidence="1 4" id="KW-0378">Hydrolase</keyword>
<accession>D1AJJ0</accession>
<keyword evidence="2 4" id="KW-0464">Manganese</keyword>
<comment type="catalytic activity">
    <reaction evidence="4">
        <text>beta-D-fructose 1,6-bisphosphate + H2O = beta-D-fructose 6-phosphate + phosphate</text>
        <dbReference type="Rhea" id="RHEA:11064"/>
        <dbReference type="ChEBI" id="CHEBI:15377"/>
        <dbReference type="ChEBI" id="CHEBI:32966"/>
        <dbReference type="ChEBI" id="CHEBI:43474"/>
        <dbReference type="ChEBI" id="CHEBI:57634"/>
        <dbReference type="EC" id="3.1.3.11"/>
    </reaction>
</comment>
<sequence>MLNNYCKILSKYYDNIAKVSKEIINLEAILNLPKSTEHFITDIHGEYESFSHILRNASGYIRMKIDEEFSDLMLQEKKDLATLVYYPKEWLKAKAKHRDQKNWYKVTLERLVILCKVVSSKYSRSKVRKALPENYSYIIEELLHENSYNNIDRKQYYNGILESIIELNRADDFIVELSKVIRRLAVDHLHIVGDIYDRGPAPHLVMDELMNHHSLDIQWGNHDILWAGAAAGSTACIYNVLRICMKYNNLESVEDGYGINLLPLARFAMKTYKNTNCKIFEPKINNDENISLDDIKLIAQMHKAVTVIQLKLEGKIIKESPEYNMDDRLFLDKIDFSKKTVRIDGKDYHMLDTDFPTFDTVDPYKLNKEEEELTEKLKNSFQKSEKLQKHVKFLILKGGIYLKYNSNLLYHACIPMEENKEFKKIEIFGKFYYGKNFLDKIDMLIREYYLTENKPKKKFGSDFFWYLWCHKDSPLFGKDKMATFERYFIADKLTHKEIENPYFVHRDKEKVCNMILENFDLDITKSHIINGHMPVIVRKGESPIKANGKLLVIDGGLSKAYQKKTGIAGYTLIYNSYGLLLTTHGPFISTQEAIESGHDILTISEVVRKSDRKFVKDTDIGMEISEEISELKYLLTSYKEGIIKEKNI</sequence>
<dbReference type="AlphaFoldDB" id="D1AJJ0"/>
<dbReference type="GO" id="GO:0042132">
    <property type="term" value="F:fructose 1,6-bisphosphate 1-phosphatase activity"/>
    <property type="evidence" value="ECO:0007669"/>
    <property type="project" value="UniProtKB-UniRule"/>
</dbReference>
<name>D1AJJ0_SEBTE</name>
<gene>
    <name evidence="4" type="primary">fbp</name>
    <name evidence="5" type="ordered locus">Sterm_2023</name>
</gene>
<dbReference type="EMBL" id="CP001739">
    <property type="protein sequence ID" value="ACZ08878.1"/>
    <property type="molecule type" value="Genomic_DNA"/>
</dbReference>
<keyword evidence="6" id="KW-1185">Reference proteome</keyword>
<dbReference type="KEGG" id="str:Sterm_2023"/>
<keyword evidence="3 4" id="KW-0119">Carbohydrate metabolism</keyword>
<dbReference type="SUPFAM" id="SSF56300">
    <property type="entry name" value="Metallo-dependent phosphatases"/>
    <property type="match status" value="1"/>
</dbReference>
<evidence type="ECO:0000256" key="1">
    <source>
        <dbReference type="ARBA" id="ARBA00022801"/>
    </source>
</evidence>
<comment type="cofactor">
    <cofactor evidence="4">
        <name>Mn(2+)</name>
        <dbReference type="ChEBI" id="CHEBI:29035"/>
    </cofactor>
</comment>
<evidence type="ECO:0000313" key="6">
    <source>
        <dbReference type="Proteomes" id="UP000000845"/>
    </source>
</evidence>
<dbReference type="UniPathway" id="UPA00138"/>
<dbReference type="PIRSF" id="PIRSF000906">
    <property type="entry name" value="FBPtase_Bacill"/>
    <property type="match status" value="1"/>
</dbReference>
<comment type="similarity">
    <text evidence="4">Belongs to the FBPase class 3 family.</text>
</comment>
<dbReference type="RefSeq" id="WP_012861472.1">
    <property type="nucleotide sequence ID" value="NC_013517.1"/>
</dbReference>
<protein>
    <recommendedName>
        <fullName evidence="4">Fructose-1,6-bisphosphatase class 3</fullName>
        <shortName evidence="4">FBPase class 3</shortName>
        <ecNumber evidence="4">3.1.3.11</ecNumber>
    </recommendedName>
    <alternativeName>
        <fullName evidence="4">D-fructose-1,6-bisphosphate 1-phosphohydrolase class 3</fullName>
    </alternativeName>
</protein>
<dbReference type="InterPro" id="IPR009164">
    <property type="entry name" value="FBPtase_class3"/>
</dbReference>
<dbReference type="HAMAP" id="MF_01854">
    <property type="entry name" value="FBPase_class3"/>
    <property type="match status" value="1"/>
</dbReference>
<comment type="pathway">
    <text evidence="4">Carbohydrate biosynthesis; gluconeogenesis.</text>
</comment>
<dbReference type="Pfam" id="PF06874">
    <property type="entry name" value="FBPase_2"/>
    <property type="match status" value="1"/>
</dbReference>
<dbReference type="eggNOG" id="COG3855">
    <property type="taxonomic scope" value="Bacteria"/>
</dbReference>
<evidence type="ECO:0000256" key="3">
    <source>
        <dbReference type="ARBA" id="ARBA00023277"/>
    </source>
</evidence>
<dbReference type="GO" id="GO:0006094">
    <property type="term" value="P:gluconeogenesis"/>
    <property type="evidence" value="ECO:0007669"/>
    <property type="project" value="UniProtKB-UniRule"/>
</dbReference>
<reference evidence="5 6" key="2">
    <citation type="journal article" date="2010" name="Stand. Genomic Sci.">
        <title>Complete genome sequence of Sebaldella termitidis type strain (NCTC 11300).</title>
        <authorList>
            <person name="Harmon-Smith M."/>
            <person name="Celia L."/>
            <person name="Chertkov O."/>
            <person name="Lapidus A."/>
            <person name="Copeland A."/>
            <person name="Glavina Del Rio T."/>
            <person name="Nolan M."/>
            <person name="Lucas S."/>
            <person name="Tice H."/>
            <person name="Cheng J.F."/>
            <person name="Han C."/>
            <person name="Detter J.C."/>
            <person name="Bruce D."/>
            <person name="Goodwin L."/>
            <person name="Pitluck S."/>
            <person name="Pati A."/>
            <person name="Liolios K."/>
            <person name="Ivanova N."/>
            <person name="Mavromatis K."/>
            <person name="Mikhailova N."/>
            <person name="Chen A."/>
            <person name="Palaniappan K."/>
            <person name="Land M."/>
            <person name="Hauser L."/>
            <person name="Chang Y.J."/>
            <person name="Jeffries C.D."/>
            <person name="Brettin T."/>
            <person name="Goker M."/>
            <person name="Beck B."/>
            <person name="Bristow J."/>
            <person name="Eisen J.A."/>
            <person name="Markowitz V."/>
            <person name="Hugenholtz P."/>
            <person name="Kyrpides N.C."/>
            <person name="Klenk H.P."/>
            <person name="Chen F."/>
        </authorList>
    </citation>
    <scope>NUCLEOTIDE SEQUENCE [LARGE SCALE GENOMIC DNA]</scope>
    <source>
        <strain evidence="6">ATCC 33386 / NCTC 11300</strain>
    </source>
</reference>
<evidence type="ECO:0000256" key="4">
    <source>
        <dbReference type="HAMAP-Rule" id="MF_01854"/>
    </source>
</evidence>
<dbReference type="EC" id="3.1.3.11" evidence="4"/>
<dbReference type="Proteomes" id="UP000000845">
    <property type="component" value="Chromosome"/>
</dbReference>